<dbReference type="AlphaFoldDB" id="A0A811Z0T2"/>
<accession>A0A811Z0T2</accession>
<dbReference type="Proteomes" id="UP000645828">
    <property type="component" value="Unassembled WGS sequence"/>
</dbReference>
<reference evidence="1" key="1">
    <citation type="submission" date="2020-12" db="EMBL/GenBank/DDBJ databases">
        <authorList>
            <consortium name="Molecular Ecology Group"/>
        </authorList>
    </citation>
    <scope>NUCLEOTIDE SEQUENCE</scope>
    <source>
        <strain evidence="1">TBG_1078</strain>
    </source>
</reference>
<sequence length="93" mass="10795">MSMKKKASQATLDFVTSSIFYQRPSDQDLLFFYSHLRKIGGVMLVETYYVHILEERILPHGAAFTIWNVGKQEYKVAAYCDIDENKIGKSFYC</sequence>
<keyword evidence="2" id="KW-1185">Reference proteome</keyword>
<organism evidence="1 2">
    <name type="scientific">Nyctereutes procyonoides</name>
    <name type="common">Raccoon dog</name>
    <name type="synonym">Canis procyonoides</name>
    <dbReference type="NCBI Taxonomy" id="34880"/>
    <lineage>
        <taxon>Eukaryota</taxon>
        <taxon>Metazoa</taxon>
        <taxon>Chordata</taxon>
        <taxon>Craniata</taxon>
        <taxon>Vertebrata</taxon>
        <taxon>Euteleostomi</taxon>
        <taxon>Mammalia</taxon>
        <taxon>Eutheria</taxon>
        <taxon>Laurasiatheria</taxon>
        <taxon>Carnivora</taxon>
        <taxon>Caniformia</taxon>
        <taxon>Canidae</taxon>
        <taxon>Nyctereutes</taxon>
    </lineage>
</organism>
<name>A0A811Z0T2_NYCPR</name>
<evidence type="ECO:0000313" key="2">
    <source>
        <dbReference type="Proteomes" id="UP000645828"/>
    </source>
</evidence>
<evidence type="ECO:0000313" key="1">
    <source>
        <dbReference type="EMBL" id="CAD7682605.1"/>
    </source>
</evidence>
<gene>
    <name evidence="1" type="ORF">NYPRO_LOCUS15397</name>
</gene>
<proteinExistence type="predicted"/>
<protein>
    <submittedName>
        <fullName evidence="1">(raccoon dog) hypothetical protein</fullName>
    </submittedName>
</protein>
<dbReference type="EMBL" id="CAJHUB010000754">
    <property type="protein sequence ID" value="CAD7682605.1"/>
    <property type="molecule type" value="Genomic_DNA"/>
</dbReference>
<comment type="caution">
    <text evidence="1">The sequence shown here is derived from an EMBL/GenBank/DDBJ whole genome shotgun (WGS) entry which is preliminary data.</text>
</comment>